<dbReference type="RefSeq" id="WP_073900222.1">
    <property type="nucleotide sequence ID" value="NZ_JBEOZW010000034.1"/>
</dbReference>
<comment type="subcellular location">
    <subcellularLocation>
        <location evidence="1">Membrane</location>
        <topology evidence="1">Multi-pass membrane protein</topology>
    </subcellularLocation>
</comment>
<dbReference type="InterPro" id="IPR047623">
    <property type="entry name" value="SatP"/>
</dbReference>
<dbReference type="Proteomes" id="UP001470023">
    <property type="component" value="Unassembled WGS sequence"/>
</dbReference>
<comment type="similarity">
    <text evidence="2">Belongs to the acetate uptake transporter (AceTr) (TC 2.A.96) family.</text>
</comment>
<evidence type="ECO:0000313" key="9">
    <source>
        <dbReference type="Proteomes" id="UP001470023"/>
    </source>
</evidence>
<dbReference type="InterPro" id="IPR000791">
    <property type="entry name" value="Gpr1/Fun34/SatP-like"/>
</dbReference>
<feature type="transmembrane region" description="Helical" evidence="7">
    <location>
        <begin position="172"/>
        <end position="193"/>
    </location>
</feature>
<keyword evidence="3 7" id="KW-0812">Transmembrane</keyword>
<evidence type="ECO:0000313" key="8">
    <source>
        <dbReference type="EMBL" id="MER6431354.1"/>
    </source>
</evidence>
<keyword evidence="4 7" id="KW-1133">Transmembrane helix</keyword>
<name>A0ABV1UCB4_9ACTN</name>
<keyword evidence="9" id="KW-1185">Reference proteome</keyword>
<dbReference type="EMBL" id="JBEPAZ010000027">
    <property type="protein sequence ID" value="MER6431354.1"/>
    <property type="molecule type" value="Genomic_DNA"/>
</dbReference>
<dbReference type="NCBIfam" id="NF038013">
    <property type="entry name" value="AceTr_1"/>
    <property type="match status" value="1"/>
</dbReference>
<organism evidence="8 9">
    <name type="scientific">Streptomyces sp. 900105245</name>
    <dbReference type="NCBI Taxonomy" id="3154379"/>
    <lineage>
        <taxon>Bacteria</taxon>
        <taxon>Bacillati</taxon>
        <taxon>Actinomycetota</taxon>
        <taxon>Actinomycetes</taxon>
        <taxon>Kitasatosporales</taxon>
        <taxon>Streptomycetaceae</taxon>
        <taxon>Streptomyces</taxon>
    </lineage>
</organism>
<evidence type="ECO:0000256" key="1">
    <source>
        <dbReference type="ARBA" id="ARBA00004141"/>
    </source>
</evidence>
<feature type="transmembrane region" description="Helical" evidence="7">
    <location>
        <begin position="29"/>
        <end position="48"/>
    </location>
</feature>
<proteinExistence type="inferred from homology"/>
<feature type="region of interest" description="Disordered" evidence="6">
    <location>
        <begin position="203"/>
        <end position="222"/>
    </location>
</feature>
<reference evidence="8 9" key="1">
    <citation type="submission" date="2024-06" db="EMBL/GenBank/DDBJ databases">
        <title>The Natural Products Discovery Center: Release of the First 8490 Sequenced Strains for Exploring Actinobacteria Biosynthetic Diversity.</title>
        <authorList>
            <person name="Kalkreuter E."/>
            <person name="Kautsar S.A."/>
            <person name="Yang D."/>
            <person name="Bader C.D."/>
            <person name="Teijaro C.N."/>
            <person name="Fluegel L."/>
            <person name="Davis C.M."/>
            <person name="Simpson J.R."/>
            <person name="Lauterbach L."/>
            <person name="Steele A.D."/>
            <person name="Gui C."/>
            <person name="Meng S."/>
            <person name="Li G."/>
            <person name="Viehrig K."/>
            <person name="Ye F."/>
            <person name="Su P."/>
            <person name="Kiefer A.F."/>
            <person name="Nichols A."/>
            <person name="Cepeda A.J."/>
            <person name="Yan W."/>
            <person name="Fan B."/>
            <person name="Jiang Y."/>
            <person name="Adhikari A."/>
            <person name="Zheng C.-J."/>
            <person name="Schuster L."/>
            <person name="Cowan T.M."/>
            <person name="Smanski M.J."/>
            <person name="Chevrette M.G."/>
            <person name="De Carvalho L.P.S."/>
            <person name="Shen B."/>
        </authorList>
    </citation>
    <scope>NUCLEOTIDE SEQUENCE [LARGE SCALE GENOMIC DNA]</scope>
    <source>
        <strain evidence="8 9">NPDC001166</strain>
    </source>
</reference>
<evidence type="ECO:0000256" key="7">
    <source>
        <dbReference type="SAM" id="Phobius"/>
    </source>
</evidence>
<dbReference type="PANTHER" id="PTHR30178:SF3">
    <property type="entry name" value="SUCCINATE-ACETATE_PROTON SYMPORTER SATP"/>
    <property type="match status" value="1"/>
</dbReference>
<keyword evidence="5 7" id="KW-0472">Membrane</keyword>
<evidence type="ECO:0000256" key="5">
    <source>
        <dbReference type="ARBA" id="ARBA00023136"/>
    </source>
</evidence>
<feature type="region of interest" description="Disordered" evidence="6">
    <location>
        <begin position="1"/>
        <end position="22"/>
    </location>
</feature>
<feature type="transmembrane region" description="Helical" evidence="7">
    <location>
        <begin position="139"/>
        <end position="160"/>
    </location>
</feature>
<gene>
    <name evidence="8" type="ORF">ABT272_27025</name>
</gene>
<feature type="transmembrane region" description="Helical" evidence="7">
    <location>
        <begin position="83"/>
        <end position="102"/>
    </location>
</feature>
<evidence type="ECO:0000256" key="2">
    <source>
        <dbReference type="ARBA" id="ARBA00005587"/>
    </source>
</evidence>
<comment type="caution">
    <text evidence="8">The sequence shown here is derived from an EMBL/GenBank/DDBJ whole genome shotgun (WGS) entry which is preliminary data.</text>
</comment>
<evidence type="ECO:0000256" key="3">
    <source>
        <dbReference type="ARBA" id="ARBA00022692"/>
    </source>
</evidence>
<dbReference type="Pfam" id="PF01184">
    <property type="entry name" value="Gpr1_Fun34_YaaH"/>
    <property type="match status" value="1"/>
</dbReference>
<protein>
    <submittedName>
        <fullName evidence="8">Acetate uptake transporter</fullName>
    </submittedName>
</protein>
<sequence length="222" mass="23288">MNDQTTSRPPEQPHTRTPHPAVAGDPAPLGLAGFALTTLLLSVINTNLLKESAAVIPVLSLALFYGGLAQFAAGLFEFRRGNTFGATAFVSYGAFWLAYWWLAPRLEIAGGAHNALGLFLLGWGIFTAYMAVAALRVNLAVLAVLVLLTITFVLLAIGAFQGGAPPHAATQVGGWFGIATGLVAWYASAATVINDTHGRPVLPVGQRRPNRTSEAVAGIEPT</sequence>
<dbReference type="PANTHER" id="PTHR30178">
    <property type="entry name" value="INNER MEMBRANE PROTEIN YAAH"/>
    <property type="match status" value="1"/>
</dbReference>
<feature type="transmembrane region" description="Helical" evidence="7">
    <location>
        <begin position="114"/>
        <end position="132"/>
    </location>
</feature>
<evidence type="ECO:0000256" key="6">
    <source>
        <dbReference type="SAM" id="MobiDB-lite"/>
    </source>
</evidence>
<evidence type="ECO:0000256" key="4">
    <source>
        <dbReference type="ARBA" id="ARBA00022989"/>
    </source>
</evidence>
<feature type="transmembrane region" description="Helical" evidence="7">
    <location>
        <begin position="54"/>
        <end position="76"/>
    </location>
</feature>
<accession>A0ABV1UCB4</accession>